<reference evidence="2 3" key="1">
    <citation type="submission" date="2023-01" db="EMBL/GenBank/DDBJ databases">
        <authorList>
            <person name="Kreplak J."/>
        </authorList>
    </citation>
    <scope>NUCLEOTIDE SEQUENCE [LARGE SCALE GENOMIC DNA]</scope>
</reference>
<accession>A0AAV1A8Y4</accession>
<evidence type="ECO:0000256" key="1">
    <source>
        <dbReference type="SAM" id="Phobius"/>
    </source>
</evidence>
<evidence type="ECO:0000313" key="3">
    <source>
        <dbReference type="Proteomes" id="UP001157006"/>
    </source>
</evidence>
<keyword evidence="1" id="KW-0812">Transmembrane</keyword>
<dbReference type="Proteomes" id="UP001157006">
    <property type="component" value="Chromosome 3"/>
</dbReference>
<protein>
    <submittedName>
        <fullName evidence="2">Uncharacterized protein</fullName>
    </submittedName>
</protein>
<name>A0AAV1A8Y4_VICFA</name>
<keyword evidence="3" id="KW-1185">Reference proteome</keyword>
<keyword evidence="1" id="KW-1133">Transmembrane helix</keyword>
<evidence type="ECO:0000313" key="2">
    <source>
        <dbReference type="EMBL" id="CAI8605757.1"/>
    </source>
</evidence>
<organism evidence="2 3">
    <name type="scientific">Vicia faba</name>
    <name type="common">Broad bean</name>
    <name type="synonym">Faba vulgaris</name>
    <dbReference type="NCBI Taxonomy" id="3906"/>
    <lineage>
        <taxon>Eukaryota</taxon>
        <taxon>Viridiplantae</taxon>
        <taxon>Streptophyta</taxon>
        <taxon>Embryophyta</taxon>
        <taxon>Tracheophyta</taxon>
        <taxon>Spermatophyta</taxon>
        <taxon>Magnoliopsida</taxon>
        <taxon>eudicotyledons</taxon>
        <taxon>Gunneridae</taxon>
        <taxon>Pentapetalae</taxon>
        <taxon>rosids</taxon>
        <taxon>fabids</taxon>
        <taxon>Fabales</taxon>
        <taxon>Fabaceae</taxon>
        <taxon>Papilionoideae</taxon>
        <taxon>50 kb inversion clade</taxon>
        <taxon>NPAAA clade</taxon>
        <taxon>Hologalegina</taxon>
        <taxon>IRL clade</taxon>
        <taxon>Fabeae</taxon>
        <taxon>Vicia</taxon>
    </lineage>
</organism>
<dbReference type="AlphaFoldDB" id="A0AAV1A8Y4"/>
<sequence>MAPTFLKLATPPSYRLNVYVIIALPLFDPYLTLSCSRFHPIILLFFQQHRETLNFGTNRIHLHRLVVILFFIFSCFSIRPCFLRLNTTKNQKWRTMRIQSPLRLPTGEFW</sequence>
<gene>
    <name evidence="2" type="ORF">VFH_III197840</name>
</gene>
<proteinExistence type="predicted"/>
<feature type="transmembrane region" description="Helical" evidence="1">
    <location>
        <begin position="65"/>
        <end position="85"/>
    </location>
</feature>
<keyword evidence="1" id="KW-0472">Membrane</keyword>
<dbReference type="EMBL" id="OX451738">
    <property type="protein sequence ID" value="CAI8605757.1"/>
    <property type="molecule type" value="Genomic_DNA"/>
</dbReference>